<name>A0A835ZLZ0_SHEEP</name>
<organism evidence="1 2">
    <name type="scientific">Ovis aries</name>
    <name type="common">Sheep</name>
    <dbReference type="NCBI Taxonomy" id="9940"/>
    <lineage>
        <taxon>Eukaryota</taxon>
        <taxon>Metazoa</taxon>
        <taxon>Chordata</taxon>
        <taxon>Craniata</taxon>
        <taxon>Vertebrata</taxon>
        <taxon>Euteleostomi</taxon>
        <taxon>Mammalia</taxon>
        <taxon>Eutheria</taxon>
        <taxon>Laurasiatheria</taxon>
        <taxon>Artiodactyla</taxon>
        <taxon>Ruminantia</taxon>
        <taxon>Pecora</taxon>
        <taxon>Bovidae</taxon>
        <taxon>Caprinae</taxon>
        <taxon>Ovis</taxon>
    </lineage>
</organism>
<dbReference type="EMBL" id="JAEMGP010000022">
    <property type="protein sequence ID" value="KAG5195928.1"/>
    <property type="molecule type" value="Genomic_DNA"/>
</dbReference>
<proteinExistence type="predicted"/>
<sequence>MLTELLLYIGHQTRHGDTGNPIRMEGNWNKKIDVIYTKIIGGSRLHAFQRNPVLGTYRRGSEDLLKKRGIVMKTLHAKICLLLPVSELTPSKNSLLETPKPFNPADGYSSAAITSKPPLPMDTCQGEARPQCSSDLRLSPGKPAQAGVLVSAPDFRCCVDCKMSEDANV</sequence>
<dbReference type="Proteomes" id="UP000664991">
    <property type="component" value="Unassembled WGS sequence"/>
</dbReference>
<comment type="caution">
    <text evidence="1">The sequence shown here is derived from an EMBL/GenBank/DDBJ whole genome shotgun (WGS) entry which is preliminary data.</text>
</comment>
<protein>
    <submittedName>
        <fullName evidence="1">Uncharacterized protein</fullName>
    </submittedName>
</protein>
<reference evidence="1 2" key="1">
    <citation type="submission" date="2020-12" db="EMBL/GenBank/DDBJ databases">
        <title>De novo assembly of Tibetan sheep genome.</title>
        <authorList>
            <person name="Li X."/>
        </authorList>
    </citation>
    <scope>NUCLEOTIDE SEQUENCE [LARGE SCALE GENOMIC DNA]</scope>
    <source>
        <tissue evidence="1">Heart</tissue>
    </source>
</reference>
<gene>
    <name evidence="1" type="ORF">JEQ12_011564</name>
</gene>
<evidence type="ECO:0000313" key="1">
    <source>
        <dbReference type="EMBL" id="KAG5195928.1"/>
    </source>
</evidence>
<dbReference type="AlphaFoldDB" id="A0A835ZLZ0"/>
<accession>A0A835ZLZ0</accession>
<evidence type="ECO:0000313" key="2">
    <source>
        <dbReference type="Proteomes" id="UP000664991"/>
    </source>
</evidence>